<organism evidence="1 2">
    <name type="scientific">Caerostris extrusa</name>
    <name type="common">Bark spider</name>
    <name type="synonym">Caerostris bankana</name>
    <dbReference type="NCBI Taxonomy" id="172846"/>
    <lineage>
        <taxon>Eukaryota</taxon>
        <taxon>Metazoa</taxon>
        <taxon>Ecdysozoa</taxon>
        <taxon>Arthropoda</taxon>
        <taxon>Chelicerata</taxon>
        <taxon>Arachnida</taxon>
        <taxon>Araneae</taxon>
        <taxon>Araneomorphae</taxon>
        <taxon>Entelegynae</taxon>
        <taxon>Araneoidea</taxon>
        <taxon>Araneidae</taxon>
        <taxon>Caerostris</taxon>
    </lineage>
</organism>
<reference evidence="1 2" key="1">
    <citation type="submission" date="2021-06" db="EMBL/GenBank/DDBJ databases">
        <title>Caerostris extrusa draft genome.</title>
        <authorList>
            <person name="Kono N."/>
            <person name="Arakawa K."/>
        </authorList>
    </citation>
    <scope>NUCLEOTIDE SEQUENCE [LARGE SCALE GENOMIC DNA]</scope>
</reference>
<proteinExistence type="predicted"/>
<name>A0AAV4XQA0_CAEEX</name>
<evidence type="ECO:0000313" key="1">
    <source>
        <dbReference type="EMBL" id="GIY96909.1"/>
    </source>
</evidence>
<accession>A0AAV4XQA0</accession>
<sequence length="139" mass="16654">MVKSRFHRKLNLIKTPTQKKKLIRPRARIRPKEMYARMAFQARFGTINFHFRDENSINYPNSAQSWHCTTNWLDVCITQRNKRLNQLYNKHNIFRGASSIYHHKDTPLFATTCFLRGLFCTPLFAHPRRPCLFGTQWLE</sequence>
<keyword evidence="2" id="KW-1185">Reference proteome</keyword>
<evidence type="ECO:0000313" key="2">
    <source>
        <dbReference type="Proteomes" id="UP001054945"/>
    </source>
</evidence>
<dbReference type="EMBL" id="BPLR01018099">
    <property type="protein sequence ID" value="GIY96909.1"/>
    <property type="molecule type" value="Genomic_DNA"/>
</dbReference>
<dbReference type="Proteomes" id="UP001054945">
    <property type="component" value="Unassembled WGS sequence"/>
</dbReference>
<comment type="caution">
    <text evidence="1">The sequence shown here is derived from an EMBL/GenBank/DDBJ whole genome shotgun (WGS) entry which is preliminary data.</text>
</comment>
<protein>
    <submittedName>
        <fullName evidence="1">Uncharacterized protein</fullName>
    </submittedName>
</protein>
<dbReference type="AlphaFoldDB" id="A0AAV4XQA0"/>
<gene>
    <name evidence="1" type="ORF">CEXT_183961</name>
</gene>